<evidence type="ECO:0000256" key="9">
    <source>
        <dbReference type="PIRSR" id="PIRSR036979-1"/>
    </source>
</evidence>
<dbReference type="EC" id="3.5.3.1" evidence="2"/>
<dbReference type="PATRIC" id="fig|304371.9.peg.2644"/>
<dbReference type="Gene3D" id="3.40.800.10">
    <property type="entry name" value="Ureohydrolase domain"/>
    <property type="match status" value="1"/>
</dbReference>
<keyword evidence="6 11" id="KW-0378">Hydrolase</keyword>
<dbReference type="InParanoid" id="D1Z1T7"/>
<dbReference type="UniPathway" id="UPA00158">
    <property type="reaction ID" value="UER00270"/>
</dbReference>
<keyword evidence="4" id="KW-0056">Arginine metabolism</keyword>
<dbReference type="Proteomes" id="UP000001882">
    <property type="component" value="Chromosome"/>
</dbReference>
<dbReference type="GeneID" id="8682332"/>
<dbReference type="AlphaFoldDB" id="D1Z1T7"/>
<dbReference type="EMBL" id="AP011532">
    <property type="protein sequence ID" value="BAI62659.1"/>
    <property type="molecule type" value="Genomic_DNA"/>
</dbReference>
<dbReference type="InterPro" id="IPR006035">
    <property type="entry name" value="Ureohydrolase"/>
</dbReference>
<dbReference type="FunFam" id="3.40.800.10:FF:000012">
    <property type="entry name" value="Arginase"/>
    <property type="match status" value="1"/>
</dbReference>
<reference evidence="13" key="3">
    <citation type="journal article" date="2011" name="PLoS ONE">
        <title>Genome sequence of a mesophilic hydrogenotrophic methanogen Methanocella paludicola, the first cultivated representative of the order Methanocellales.</title>
        <authorList>
            <person name="Sakai S."/>
            <person name="Takaki Y."/>
            <person name="Shimamura S."/>
            <person name="Sekine M."/>
            <person name="Tajima T."/>
            <person name="Kosugi H."/>
            <person name="Ichikawa N."/>
            <person name="Tasumi E."/>
            <person name="Hiraki A.T."/>
            <person name="Shimizu A."/>
            <person name="Kato Y."/>
            <person name="Nishiko R."/>
            <person name="Mori K."/>
            <person name="Fujita N."/>
            <person name="Imachi H."/>
            <person name="Takai K."/>
        </authorList>
    </citation>
    <scope>NUCLEOTIDE SEQUENCE [LARGE SCALE GENOMIC DNA]</scope>
    <source>
        <strain evidence="13">DSM 17711 / JCM 13418 / NBRC 101707 / SANAE</strain>
    </source>
</reference>
<dbReference type="OrthoDB" id="211870at2157"/>
<feature type="binding site" evidence="9">
    <location>
        <position position="234"/>
    </location>
    <ligand>
        <name>Mn(2+)</name>
        <dbReference type="ChEBI" id="CHEBI:29035"/>
        <label>2</label>
    </ligand>
</feature>
<keyword evidence="5 9" id="KW-0479">Metal-binding</keyword>
<dbReference type="GO" id="GO:0000050">
    <property type="term" value="P:urea cycle"/>
    <property type="evidence" value="ECO:0007669"/>
    <property type="project" value="UniProtKB-UniPathway"/>
</dbReference>
<dbReference type="PANTHER" id="PTHR43782:SF3">
    <property type="entry name" value="ARGINASE"/>
    <property type="match status" value="1"/>
</dbReference>
<dbReference type="GO" id="GO:0006525">
    <property type="term" value="P:arginine metabolic process"/>
    <property type="evidence" value="ECO:0007669"/>
    <property type="project" value="UniProtKB-KW"/>
</dbReference>
<dbReference type="RefSeq" id="WP_012901333.1">
    <property type="nucleotide sequence ID" value="NC_013665.1"/>
</dbReference>
<evidence type="ECO:0000256" key="7">
    <source>
        <dbReference type="ARBA" id="ARBA00023211"/>
    </source>
</evidence>
<dbReference type="NCBIfam" id="TIGR01229">
    <property type="entry name" value="rocF_arginase"/>
    <property type="match status" value="1"/>
</dbReference>
<dbReference type="Pfam" id="PF00491">
    <property type="entry name" value="Arginase"/>
    <property type="match status" value="1"/>
</dbReference>
<comment type="cofactor">
    <cofactor evidence="9">
        <name>Mn(2+)</name>
        <dbReference type="ChEBI" id="CHEBI:29035"/>
    </cofactor>
    <text evidence="9">Binds 2 manganese ions per subunit.</text>
</comment>
<feature type="binding site" evidence="9">
    <location>
        <position position="132"/>
    </location>
    <ligand>
        <name>Mn(2+)</name>
        <dbReference type="ChEBI" id="CHEBI:29035"/>
        <label>1</label>
    </ligand>
</feature>
<feature type="binding site" evidence="9">
    <location>
        <position position="105"/>
    </location>
    <ligand>
        <name>Mn(2+)</name>
        <dbReference type="ChEBI" id="CHEBI:29035"/>
        <label>1</label>
    </ligand>
</feature>
<proteinExistence type="inferred from homology"/>
<organism evidence="12 13">
    <name type="scientific">Methanocella paludicola (strain DSM 17711 / JCM 13418 / NBRC 101707 / SANAE)</name>
    <dbReference type="NCBI Taxonomy" id="304371"/>
    <lineage>
        <taxon>Archaea</taxon>
        <taxon>Methanobacteriati</taxon>
        <taxon>Methanobacteriota</taxon>
        <taxon>Stenosarchaea group</taxon>
        <taxon>Methanomicrobia</taxon>
        <taxon>Methanocellales</taxon>
        <taxon>Methanocellaceae</taxon>
        <taxon>Methanocella</taxon>
    </lineage>
</organism>
<evidence type="ECO:0000256" key="2">
    <source>
        <dbReference type="ARBA" id="ARBA00012168"/>
    </source>
</evidence>
<dbReference type="InterPro" id="IPR023696">
    <property type="entry name" value="Ureohydrolase_dom_sf"/>
</dbReference>
<keyword evidence="13" id="KW-1185">Reference proteome</keyword>
<reference evidence="12 13" key="2">
    <citation type="journal article" date="2008" name="Int. J. Syst. Evol. Microbiol.">
        <title>Methanocella paludicola gen. nov., sp. nov., a methane-producing archaeon, the first isolate of the lineage 'Rice Cluster I', and proposal of the new archaeal order Methanocellales ord. nov.</title>
        <authorList>
            <person name="Sakai S."/>
            <person name="Imachi H."/>
            <person name="Hanada S."/>
            <person name="Ohashi A."/>
            <person name="Harada H."/>
            <person name="Kamagata Y."/>
        </authorList>
    </citation>
    <scope>NUCLEOTIDE SEQUENCE [LARGE SCALE GENOMIC DNA]</scope>
    <source>
        <strain evidence="13">DSM 17711 / JCM 13418 / NBRC 101707 / SANAE</strain>
    </source>
</reference>
<dbReference type="InterPro" id="IPR014033">
    <property type="entry name" value="Arginase"/>
</dbReference>
<comment type="pathway">
    <text evidence="1">Nitrogen metabolism; urea cycle; L-ornithine and urea from L-arginine: step 1/1.</text>
</comment>
<dbReference type="GO" id="GO:0005737">
    <property type="term" value="C:cytoplasm"/>
    <property type="evidence" value="ECO:0007669"/>
    <property type="project" value="TreeGrafter"/>
</dbReference>
<protein>
    <recommendedName>
        <fullName evidence="3">Arginase</fullName>
        <ecNumber evidence="2">3.5.3.1</ecNumber>
    </recommendedName>
</protein>
<evidence type="ECO:0000256" key="10">
    <source>
        <dbReference type="PROSITE-ProRule" id="PRU00742"/>
    </source>
</evidence>
<feature type="binding site" evidence="9">
    <location>
        <position position="232"/>
    </location>
    <ligand>
        <name>Mn(2+)</name>
        <dbReference type="ChEBI" id="CHEBI:29035"/>
        <label>2</label>
    </ligand>
</feature>
<feature type="binding site" evidence="9">
    <location>
        <position position="130"/>
    </location>
    <ligand>
        <name>Mn(2+)</name>
        <dbReference type="ChEBI" id="CHEBI:29035"/>
        <label>1</label>
    </ligand>
</feature>
<dbReference type="PROSITE" id="PS51409">
    <property type="entry name" value="ARGINASE_2"/>
    <property type="match status" value="1"/>
</dbReference>
<evidence type="ECO:0000256" key="8">
    <source>
        <dbReference type="ARBA" id="ARBA00047391"/>
    </source>
</evidence>
<dbReference type="GO" id="GO:0030145">
    <property type="term" value="F:manganese ion binding"/>
    <property type="evidence" value="ECO:0007669"/>
    <property type="project" value="TreeGrafter"/>
</dbReference>
<comment type="catalytic activity">
    <reaction evidence="8">
        <text>L-arginine + H2O = urea + L-ornithine</text>
        <dbReference type="Rhea" id="RHEA:20569"/>
        <dbReference type="ChEBI" id="CHEBI:15377"/>
        <dbReference type="ChEBI" id="CHEBI:16199"/>
        <dbReference type="ChEBI" id="CHEBI:32682"/>
        <dbReference type="ChEBI" id="CHEBI:46911"/>
        <dbReference type="EC" id="3.5.3.1"/>
    </reaction>
</comment>
<dbReference type="PRINTS" id="PR00116">
    <property type="entry name" value="ARGINASE"/>
</dbReference>
<name>D1Z1T7_METPS</name>
<reference evidence="12 13" key="1">
    <citation type="journal article" date="2007" name="Appl. Environ. Microbiol.">
        <title>Isolation of key methanogens for global methane emission from rice paddy fields: a novel isolate affiliated with the clone cluster rice cluster I.</title>
        <authorList>
            <person name="Sakai S."/>
            <person name="Imachi H."/>
            <person name="Sekiguchi Y."/>
            <person name="Ohashi A."/>
            <person name="Harada H."/>
            <person name="Kamagata Y."/>
        </authorList>
    </citation>
    <scope>NUCLEOTIDE SEQUENCE [LARGE SCALE GENOMIC DNA]</scope>
    <source>
        <strain evidence="13">DSM 17711 / JCM 13418 / NBRC 101707 / SANAE</strain>
    </source>
</reference>
<dbReference type="PROSITE" id="PS01053">
    <property type="entry name" value="ARGINASE_1"/>
    <property type="match status" value="1"/>
</dbReference>
<dbReference type="GO" id="GO:0004053">
    <property type="term" value="F:arginase activity"/>
    <property type="evidence" value="ECO:0007669"/>
    <property type="project" value="UniProtKB-EC"/>
</dbReference>
<dbReference type="SUPFAM" id="SSF52768">
    <property type="entry name" value="Arginase/deacetylase"/>
    <property type="match status" value="1"/>
</dbReference>
<comment type="similarity">
    <text evidence="10 11">Belongs to the arginase family.</text>
</comment>
<feature type="binding site" evidence="9">
    <location>
        <position position="128"/>
    </location>
    <ligand>
        <name>Mn(2+)</name>
        <dbReference type="ChEBI" id="CHEBI:29035"/>
        <label>1</label>
    </ligand>
</feature>
<gene>
    <name evidence="12" type="primary">rocF</name>
    <name evidence="12" type="ordered locus">MCP_2587</name>
</gene>
<dbReference type="InterPro" id="IPR020855">
    <property type="entry name" value="Ureohydrolase_Mn_BS"/>
</dbReference>
<evidence type="ECO:0000313" key="13">
    <source>
        <dbReference type="Proteomes" id="UP000001882"/>
    </source>
</evidence>
<dbReference type="eggNOG" id="arCOG01700">
    <property type="taxonomic scope" value="Archaea"/>
</dbReference>
<dbReference type="STRING" id="304371.MCP_2587"/>
<evidence type="ECO:0000313" key="12">
    <source>
        <dbReference type="EMBL" id="BAI62659.1"/>
    </source>
</evidence>
<evidence type="ECO:0000256" key="11">
    <source>
        <dbReference type="RuleBase" id="RU003684"/>
    </source>
</evidence>
<evidence type="ECO:0000256" key="3">
    <source>
        <dbReference type="ARBA" id="ARBA00018123"/>
    </source>
</evidence>
<dbReference type="KEGG" id="mpd:MCP_2587"/>
<evidence type="ECO:0000256" key="6">
    <source>
        <dbReference type="ARBA" id="ARBA00022801"/>
    </source>
</evidence>
<dbReference type="CDD" id="cd09989">
    <property type="entry name" value="Arginase"/>
    <property type="match status" value="1"/>
</dbReference>
<accession>D1Z1T7</accession>
<evidence type="ECO:0000256" key="4">
    <source>
        <dbReference type="ARBA" id="ARBA00022503"/>
    </source>
</evidence>
<dbReference type="PANTHER" id="PTHR43782">
    <property type="entry name" value="ARGINASE"/>
    <property type="match status" value="1"/>
</dbReference>
<evidence type="ECO:0000256" key="1">
    <source>
        <dbReference type="ARBA" id="ARBA00005098"/>
    </source>
</evidence>
<sequence length="305" mass="33132">MSKKDDVIGKVRIVGVPLDLGADRRGIDMGPDALRNDGLVEALEKLGIDVQDTGNIMLPPRPPKKKYDSRLKNYEEVIFACQRVRDFVGRSIADGYFPLVIGGDHSIAMGTTAALSTFYNKIGIIWIDAHGDFNTEDTTISGNIHGMSFATSCGRGSKNLVGKLGVRTSVSEANCVLIGARDLDPLERELLKKSNVTVFTMRDIDEQGMHKIMKKALKIACDGTDALHVSFDIDVMDPMEAPGVGTPVQGGMTYREAHLAMEMISECPNLKSLEVVELNPILDRQNVTGKLAIGLISSAFGKKIL</sequence>
<keyword evidence="7 9" id="KW-0464">Manganese</keyword>
<evidence type="ECO:0000256" key="5">
    <source>
        <dbReference type="ARBA" id="ARBA00022723"/>
    </source>
</evidence>
<dbReference type="PIRSF" id="PIRSF036979">
    <property type="entry name" value="Arginase"/>
    <property type="match status" value="1"/>
</dbReference>